<proteinExistence type="inferred from homology"/>
<dbReference type="PANTHER" id="PTHR34406:SF1">
    <property type="entry name" value="PROTEIN YCEI"/>
    <property type="match status" value="1"/>
</dbReference>
<reference evidence="4" key="1">
    <citation type="journal article" date="2019" name="Int. J. Syst. Evol. Microbiol.">
        <title>The Global Catalogue of Microorganisms (GCM) 10K type strain sequencing project: providing services to taxonomists for standard genome sequencing and annotation.</title>
        <authorList>
            <consortium name="The Broad Institute Genomics Platform"/>
            <consortium name="The Broad Institute Genome Sequencing Center for Infectious Disease"/>
            <person name="Wu L."/>
            <person name="Ma J."/>
        </authorList>
    </citation>
    <scope>NUCLEOTIDE SEQUENCE [LARGE SCALE GENOMIC DNA]</scope>
    <source>
        <strain evidence="4">ICMP 6774ER</strain>
    </source>
</reference>
<dbReference type="SUPFAM" id="SSF101874">
    <property type="entry name" value="YceI-like"/>
    <property type="match status" value="1"/>
</dbReference>
<dbReference type="SMART" id="SM00867">
    <property type="entry name" value="YceI"/>
    <property type="match status" value="1"/>
</dbReference>
<name>A0ABW4TC50_9ACTN</name>
<sequence length="185" mass="20263">MTTTIVLNDLTGGYTLDPAHTRIRFLARHTIGPKVRGQFDQFKGGAYLDGGDPSESSVELTIQAGSIQTHNRQRDEYLRSKFLNLADHPTITFTSREVKQVGETTFKLTGALTIRGVTNPITVNLELTSAEHDPSSDDLSSNLRVHFKGSATINRKDWGVNWTAAAGLVSKTVALELDIAAIRQL</sequence>
<gene>
    <name evidence="3" type="ORF">ACFSKW_45440</name>
</gene>
<dbReference type="PANTHER" id="PTHR34406">
    <property type="entry name" value="PROTEIN YCEI"/>
    <property type="match status" value="1"/>
</dbReference>
<organism evidence="3 4">
    <name type="scientific">Nonomuraea mangrovi</name>
    <dbReference type="NCBI Taxonomy" id="2316207"/>
    <lineage>
        <taxon>Bacteria</taxon>
        <taxon>Bacillati</taxon>
        <taxon>Actinomycetota</taxon>
        <taxon>Actinomycetes</taxon>
        <taxon>Streptosporangiales</taxon>
        <taxon>Streptosporangiaceae</taxon>
        <taxon>Nonomuraea</taxon>
    </lineage>
</organism>
<dbReference type="Pfam" id="PF04264">
    <property type="entry name" value="YceI"/>
    <property type="match status" value="1"/>
</dbReference>
<evidence type="ECO:0000313" key="4">
    <source>
        <dbReference type="Proteomes" id="UP001597368"/>
    </source>
</evidence>
<evidence type="ECO:0000313" key="3">
    <source>
        <dbReference type="EMBL" id="MFD1938730.1"/>
    </source>
</evidence>
<evidence type="ECO:0000259" key="2">
    <source>
        <dbReference type="SMART" id="SM00867"/>
    </source>
</evidence>
<accession>A0ABW4TC50</accession>
<dbReference type="EMBL" id="JBHUFV010000073">
    <property type="protein sequence ID" value="MFD1938730.1"/>
    <property type="molecule type" value="Genomic_DNA"/>
</dbReference>
<comment type="similarity">
    <text evidence="1">Belongs to the UPF0312 family.</text>
</comment>
<protein>
    <submittedName>
        <fullName evidence="3">YceI family protein</fullName>
    </submittedName>
</protein>
<dbReference type="RefSeq" id="WP_379580824.1">
    <property type="nucleotide sequence ID" value="NZ_JBHUFV010000073.1"/>
</dbReference>
<dbReference type="Gene3D" id="2.40.128.110">
    <property type="entry name" value="Lipid/polyisoprenoid-binding, YceI-like"/>
    <property type="match status" value="1"/>
</dbReference>
<keyword evidence="4" id="KW-1185">Reference proteome</keyword>
<dbReference type="Proteomes" id="UP001597368">
    <property type="component" value="Unassembled WGS sequence"/>
</dbReference>
<dbReference type="InterPro" id="IPR036761">
    <property type="entry name" value="TTHA0802/YceI-like_sf"/>
</dbReference>
<evidence type="ECO:0000256" key="1">
    <source>
        <dbReference type="ARBA" id="ARBA00008812"/>
    </source>
</evidence>
<dbReference type="InterPro" id="IPR007372">
    <property type="entry name" value="Lipid/polyisoprenoid-bd_YceI"/>
</dbReference>
<feature type="domain" description="Lipid/polyisoprenoid-binding YceI-like" evidence="2">
    <location>
        <begin position="13"/>
        <end position="182"/>
    </location>
</feature>
<comment type="caution">
    <text evidence="3">The sequence shown here is derived from an EMBL/GenBank/DDBJ whole genome shotgun (WGS) entry which is preliminary data.</text>
</comment>